<evidence type="ECO:0000256" key="4">
    <source>
        <dbReference type="ARBA" id="ARBA00022989"/>
    </source>
</evidence>
<evidence type="ECO:0000256" key="2">
    <source>
        <dbReference type="ARBA" id="ARBA00022448"/>
    </source>
</evidence>
<dbReference type="CDD" id="cd17321">
    <property type="entry name" value="MFS_MMR_MDR_like"/>
    <property type="match status" value="1"/>
</dbReference>
<keyword evidence="4" id="KW-1133">Transmembrane helix</keyword>
<evidence type="ECO:0000313" key="7">
    <source>
        <dbReference type="EMBL" id="ABC27996.1"/>
    </source>
</evidence>
<dbReference type="RefSeq" id="WP_011395071.1">
    <property type="nucleotide sequence ID" value="NC_007645.1"/>
</dbReference>
<dbReference type="GO" id="GO:0022857">
    <property type="term" value="F:transmembrane transporter activity"/>
    <property type="evidence" value="ECO:0007669"/>
    <property type="project" value="InterPro"/>
</dbReference>
<dbReference type="SUPFAM" id="SSF103473">
    <property type="entry name" value="MFS general substrate transporter"/>
    <property type="match status" value="1"/>
</dbReference>
<organism evidence="7 8">
    <name type="scientific">Hahella chejuensis (strain KCTC 2396)</name>
    <dbReference type="NCBI Taxonomy" id="349521"/>
    <lineage>
        <taxon>Bacteria</taxon>
        <taxon>Pseudomonadati</taxon>
        <taxon>Pseudomonadota</taxon>
        <taxon>Gammaproteobacteria</taxon>
        <taxon>Oceanospirillales</taxon>
        <taxon>Hahellaceae</taxon>
        <taxon>Hahella</taxon>
    </lineage>
</organism>
<dbReference type="STRING" id="349521.HCH_01118"/>
<accession>Q2SMX8</accession>
<dbReference type="Gene3D" id="1.20.1250.20">
    <property type="entry name" value="MFS general substrate transporter like domains"/>
    <property type="match status" value="1"/>
</dbReference>
<feature type="domain" description="Major facilitator superfamily (MFS) profile" evidence="6">
    <location>
        <begin position="14"/>
        <end position="463"/>
    </location>
</feature>
<gene>
    <name evidence="7" type="ordered locus">HCH_01118</name>
</gene>
<dbReference type="GO" id="GO:0016020">
    <property type="term" value="C:membrane"/>
    <property type="evidence" value="ECO:0007669"/>
    <property type="project" value="UniProtKB-SubCell"/>
</dbReference>
<dbReference type="PANTHER" id="PTHR42718">
    <property type="entry name" value="MAJOR FACILITATOR SUPERFAMILY MULTIDRUG TRANSPORTER MFSC"/>
    <property type="match status" value="1"/>
</dbReference>
<keyword evidence="8" id="KW-1185">Reference proteome</keyword>
<protein>
    <submittedName>
        <fullName evidence="7">Permease of the major facilitator superfamily</fullName>
    </submittedName>
</protein>
<dbReference type="EMBL" id="CP000155">
    <property type="protein sequence ID" value="ABC27996.1"/>
    <property type="molecule type" value="Genomic_DNA"/>
</dbReference>
<dbReference type="Proteomes" id="UP000000238">
    <property type="component" value="Chromosome"/>
</dbReference>
<dbReference type="InterPro" id="IPR011701">
    <property type="entry name" value="MFS"/>
</dbReference>
<dbReference type="eggNOG" id="COG2814">
    <property type="taxonomic scope" value="Bacteria"/>
</dbReference>
<dbReference type="OrthoDB" id="9807274at2"/>
<keyword evidence="2" id="KW-0813">Transport</keyword>
<dbReference type="PANTHER" id="PTHR42718:SF9">
    <property type="entry name" value="MAJOR FACILITATOR SUPERFAMILY MULTIDRUG TRANSPORTER MFSC"/>
    <property type="match status" value="1"/>
</dbReference>
<dbReference type="KEGG" id="hch:HCH_01118"/>
<dbReference type="Pfam" id="PF07690">
    <property type="entry name" value="MFS_1"/>
    <property type="match status" value="1"/>
</dbReference>
<evidence type="ECO:0000256" key="1">
    <source>
        <dbReference type="ARBA" id="ARBA00004141"/>
    </source>
</evidence>
<dbReference type="AlphaFoldDB" id="Q2SMX8"/>
<keyword evidence="3" id="KW-0812">Transmembrane</keyword>
<evidence type="ECO:0000313" key="8">
    <source>
        <dbReference type="Proteomes" id="UP000000238"/>
    </source>
</evidence>
<proteinExistence type="predicted"/>
<name>Q2SMX8_HAHCH</name>
<dbReference type="PRINTS" id="PR01036">
    <property type="entry name" value="TCRTETB"/>
</dbReference>
<evidence type="ECO:0000256" key="5">
    <source>
        <dbReference type="ARBA" id="ARBA00023136"/>
    </source>
</evidence>
<keyword evidence="5" id="KW-0472">Membrane</keyword>
<dbReference type="HOGENOM" id="CLU_000960_28_3_6"/>
<evidence type="ECO:0000259" key="6">
    <source>
        <dbReference type="PROSITE" id="PS50850"/>
    </source>
</evidence>
<reference evidence="7 8" key="1">
    <citation type="journal article" date="2005" name="Nucleic Acids Res.">
        <title>Genomic blueprint of Hahella chejuensis, a marine microbe producing an algicidal agent.</title>
        <authorList>
            <person name="Jeong H."/>
            <person name="Yim J.H."/>
            <person name="Lee C."/>
            <person name="Choi S.-H."/>
            <person name="Park Y.K."/>
            <person name="Yoon S.H."/>
            <person name="Hur C.-G."/>
            <person name="Kang H.-Y."/>
            <person name="Kim D."/>
            <person name="Lee H.H."/>
            <person name="Park K.H."/>
            <person name="Park S.-H."/>
            <person name="Park H.-S."/>
            <person name="Lee H.K."/>
            <person name="Oh T.K."/>
            <person name="Kim J.F."/>
        </authorList>
    </citation>
    <scope>NUCLEOTIDE SEQUENCE [LARGE SCALE GENOMIC DNA]</scope>
    <source>
        <strain evidence="7 8">KCTC 2396</strain>
    </source>
</reference>
<dbReference type="PROSITE" id="PS50850">
    <property type="entry name" value="MFS"/>
    <property type="match status" value="1"/>
</dbReference>
<dbReference type="InterPro" id="IPR036259">
    <property type="entry name" value="MFS_trans_sf"/>
</dbReference>
<dbReference type="InterPro" id="IPR020846">
    <property type="entry name" value="MFS_dom"/>
</dbReference>
<sequence>MANSVEPLSEYHGALAALLLSTFLTSLAISSVNILLPALVSSLDANYAQVQWVVLAYMIALSSFLVIAGGLGDTYGRRPLFIAGLGIFMVGSALCGMTENIGMLSAYRGVQGIGAAIVVSLNLALVRDVAPTGHTGRVMGWVGGMSAVGTAAGPVLGGLITGFADWRWVFWLNLPLGALTLLLAVRYLPRASQGAGKGSKPFDLMGAALLAMIVLIYSFGIKLKLEGALLRFFMAGLALVLLVAFVLVERAKPSPLLHLSLLHDYRYGLSYLIQFIVASAVMTALVIGPFYLISLGLNLSMTGLVMGCSPVCVMITSSLIGRRVKQETCSNMASIGVLFLFFGSLGLAHLSAATGVIGYIACLMVTAIGYAIFTVANNTQLMARAAPEQRGQISGLLNLSRNLGMLTGAALMSALFDSVTNASALSALTLQLAETGLHRVYVCVSVVLCFGLVVRGYWHFREYREKDGIRTLT</sequence>
<comment type="subcellular location">
    <subcellularLocation>
        <location evidence="1">Membrane</location>
        <topology evidence="1">Multi-pass membrane protein</topology>
    </subcellularLocation>
</comment>
<dbReference type="Gene3D" id="1.20.1720.10">
    <property type="entry name" value="Multidrug resistance protein D"/>
    <property type="match status" value="1"/>
</dbReference>
<evidence type="ECO:0000256" key="3">
    <source>
        <dbReference type="ARBA" id="ARBA00022692"/>
    </source>
</evidence>